<organism evidence="1 2">
    <name type="scientific">Hypoxylon rubiginosum</name>
    <dbReference type="NCBI Taxonomy" id="110542"/>
    <lineage>
        <taxon>Eukaryota</taxon>
        <taxon>Fungi</taxon>
        <taxon>Dikarya</taxon>
        <taxon>Ascomycota</taxon>
        <taxon>Pezizomycotina</taxon>
        <taxon>Sordariomycetes</taxon>
        <taxon>Xylariomycetidae</taxon>
        <taxon>Xylariales</taxon>
        <taxon>Hypoxylaceae</taxon>
        <taxon>Hypoxylon</taxon>
    </lineage>
</organism>
<gene>
    <name evidence="1" type="ORF">F4821DRAFT_214837</name>
</gene>
<sequence>MVDINRYISFGLPWEENGTGREDPFRDMEEGHICAICKEAIPLNNINMHSVVAECKHCFHAACLAPYFVQLERGALSLVSEHPKCPTCRANIRRVWTTSSWQYGRNWGRAYWPSACRSREDLREIQFNRFSPIPMPELQRL</sequence>
<dbReference type="EMBL" id="MU394371">
    <property type="protein sequence ID" value="KAI6082415.1"/>
    <property type="molecule type" value="Genomic_DNA"/>
</dbReference>
<reference evidence="1 2" key="1">
    <citation type="journal article" date="2022" name="New Phytol.">
        <title>Ecological generalism drives hyperdiversity of secondary metabolite gene clusters in xylarialean endophytes.</title>
        <authorList>
            <person name="Franco M.E.E."/>
            <person name="Wisecaver J.H."/>
            <person name="Arnold A.E."/>
            <person name="Ju Y.M."/>
            <person name="Slot J.C."/>
            <person name="Ahrendt S."/>
            <person name="Moore L.P."/>
            <person name="Eastman K.E."/>
            <person name="Scott K."/>
            <person name="Konkel Z."/>
            <person name="Mondo S.J."/>
            <person name="Kuo A."/>
            <person name="Hayes R.D."/>
            <person name="Haridas S."/>
            <person name="Andreopoulos B."/>
            <person name="Riley R."/>
            <person name="LaButti K."/>
            <person name="Pangilinan J."/>
            <person name="Lipzen A."/>
            <person name="Amirebrahimi M."/>
            <person name="Yan J."/>
            <person name="Adam C."/>
            <person name="Keymanesh K."/>
            <person name="Ng V."/>
            <person name="Louie K."/>
            <person name="Northen T."/>
            <person name="Drula E."/>
            <person name="Henrissat B."/>
            <person name="Hsieh H.M."/>
            <person name="Youens-Clark K."/>
            <person name="Lutzoni F."/>
            <person name="Miadlikowska J."/>
            <person name="Eastwood D.C."/>
            <person name="Hamelin R.C."/>
            <person name="Grigoriev I.V."/>
            <person name="U'Ren J.M."/>
        </authorList>
    </citation>
    <scope>NUCLEOTIDE SEQUENCE [LARGE SCALE GENOMIC DNA]</scope>
    <source>
        <strain evidence="1 2">ER1909</strain>
    </source>
</reference>
<dbReference type="Proteomes" id="UP001497680">
    <property type="component" value="Unassembled WGS sequence"/>
</dbReference>
<evidence type="ECO:0000313" key="2">
    <source>
        <dbReference type="Proteomes" id="UP001497680"/>
    </source>
</evidence>
<name>A0ACC0CQ28_9PEZI</name>
<accession>A0ACC0CQ28</accession>
<protein>
    <submittedName>
        <fullName evidence="1">Uncharacterized protein</fullName>
    </submittedName>
</protein>
<keyword evidence="2" id="KW-1185">Reference proteome</keyword>
<proteinExistence type="predicted"/>
<evidence type="ECO:0000313" key="1">
    <source>
        <dbReference type="EMBL" id="KAI6082415.1"/>
    </source>
</evidence>
<comment type="caution">
    <text evidence="1">The sequence shown here is derived from an EMBL/GenBank/DDBJ whole genome shotgun (WGS) entry which is preliminary data.</text>
</comment>